<evidence type="ECO:0000313" key="1">
    <source>
        <dbReference type="EMBL" id="QDV09990.1"/>
    </source>
</evidence>
<accession>A0A518F0X6</accession>
<evidence type="ECO:0008006" key="3">
    <source>
        <dbReference type="Google" id="ProtNLM"/>
    </source>
</evidence>
<reference evidence="1 2" key="1">
    <citation type="submission" date="2019-02" db="EMBL/GenBank/DDBJ databases">
        <title>Deep-cultivation of Planctomycetes and their phenomic and genomic characterization uncovers novel biology.</title>
        <authorList>
            <person name="Wiegand S."/>
            <person name="Jogler M."/>
            <person name="Boedeker C."/>
            <person name="Pinto D."/>
            <person name="Vollmers J."/>
            <person name="Rivas-Marin E."/>
            <person name="Kohn T."/>
            <person name="Peeters S.H."/>
            <person name="Heuer A."/>
            <person name="Rast P."/>
            <person name="Oberbeckmann S."/>
            <person name="Bunk B."/>
            <person name="Jeske O."/>
            <person name="Meyerdierks A."/>
            <person name="Storesund J.E."/>
            <person name="Kallscheuer N."/>
            <person name="Luecker S."/>
            <person name="Lage O.M."/>
            <person name="Pohl T."/>
            <person name="Merkel B.J."/>
            <person name="Hornburger P."/>
            <person name="Mueller R.-W."/>
            <person name="Bruemmer F."/>
            <person name="Labrenz M."/>
            <person name="Spormann A.M."/>
            <person name="Op den Camp H."/>
            <person name="Overmann J."/>
            <person name="Amann R."/>
            <person name="Jetten M.S.M."/>
            <person name="Mascher T."/>
            <person name="Medema M.H."/>
            <person name="Devos D.P."/>
            <person name="Kaster A.-K."/>
            <person name="Ovreas L."/>
            <person name="Rohde M."/>
            <person name="Galperin M.Y."/>
            <person name="Jogler C."/>
        </authorList>
    </citation>
    <scope>NUCLEOTIDE SEQUENCE [LARGE SCALE GENOMIC DNA]</scope>
    <source>
        <strain evidence="1 2">Poly30</strain>
    </source>
</reference>
<dbReference type="AlphaFoldDB" id="A0A518F0X6"/>
<gene>
    <name evidence="1" type="ORF">Poly30_55510</name>
</gene>
<dbReference type="RefSeq" id="WP_145205379.1">
    <property type="nucleotide sequence ID" value="NZ_CP036434.1"/>
</dbReference>
<dbReference type="OrthoDB" id="8162921at2"/>
<sequence length="59" mass="6749">MAKKFERHRQPWTPSETSKLHLLVGKGMSLQAIAISLTRSEESVQKQAKAEKLKISKMR</sequence>
<dbReference type="EMBL" id="CP036434">
    <property type="protein sequence ID" value="QDV09990.1"/>
    <property type="molecule type" value="Genomic_DNA"/>
</dbReference>
<dbReference type="Proteomes" id="UP000320390">
    <property type="component" value="Chromosome"/>
</dbReference>
<organism evidence="1 2">
    <name type="scientific">Saltatorellus ferox</name>
    <dbReference type="NCBI Taxonomy" id="2528018"/>
    <lineage>
        <taxon>Bacteria</taxon>
        <taxon>Pseudomonadati</taxon>
        <taxon>Planctomycetota</taxon>
        <taxon>Planctomycetia</taxon>
        <taxon>Planctomycetia incertae sedis</taxon>
        <taxon>Saltatorellus</taxon>
    </lineage>
</organism>
<evidence type="ECO:0000313" key="2">
    <source>
        <dbReference type="Proteomes" id="UP000320390"/>
    </source>
</evidence>
<keyword evidence="2" id="KW-1185">Reference proteome</keyword>
<proteinExistence type="predicted"/>
<name>A0A518F0X6_9BACT</name>
<protein>
    <recommendedName>
        <fullName evidence="3">Transposase IS30-like HTH domain-containing protein</fullName>
    </recommendedName>
</protein>